<gene>
    <name evidence="2" type="ORF">LCGC14_0683360</name>
</gene>
<dbReference type="PANTHER" id="PTHR42879">
    <property type="entry name" value="3-OXOACYL-(ACYL-CARRIER-PROTEIN) REDUCTASE"/>
    <property type="match status" value="1"/>
</dbReference>
<dbReference type="InterPro" id="IPR050259">
    <property type="entry name" value="SDR"/>
</dbReference>
<accession>A0A0F9QML5</accession>
<evidence type="ECO:0000313" key="2">
    <source>
        <dbReference type="EMBL" id="KKN45395.1"/>
    </source>
</evidence>
<organism evidence="2">
    <name type="scientific">marine sediment metagenome</name>
    <dbReference type="NCBI Taxonomy" id="412755"/>
    <lineage>
        <taxon>unclassified sequences</taxon>
        <taxon>metagenomes</taxon>
        <taxon>ecological metagenomes</taxon>
    </lineage>
</organism>
<name>A0A0F9QML5_9ZZZZ</name>
<dbReference type="SUPFAM" id="SSF51735">
    <property type="entry name" value="NAD(P)-binding Rossmann-fold domains"/>
    <property type="match status" value="1"/>
</dbReference>
<reference evidence="2" key="1">
    <citation type="journal article" date="2015" name="Nature">
        <title>Complex archaea that bridge the gap between prokaryotes and eukaryotes.</title>
        <authorList>
            <person name="Spang A."/>
            <person name="Saw J.H."/>
            <person name="Jorgensen S.L."/>
            <person name="Zaremba-Niedzwiedzka K."/>
            <person name="Martijn J."/>
            <person name="Lind A.E."/>
            <person name="van Eijk R."/>
            <person name="Schleper C."/>
            <person name="Guy L."/>
            <person name="Ettema T.J."/>
        </authorList>
    </citation>
    <scope>NUCLEOTIDE SEQUENCE</scope>
</reference>
<dbReference type="EMBL" id="LAZR01001392">
    <property type="protein sequence ID" value="KKN45395.1"/>
    <property type="molecule type" value="Genomic_DNA"/>
</dbReference>
<evidence type="ECO:0000256" key="1">
    <source>
        <dbReference type="ARBA" id="ARBA00006484"/>
    </source>
</evidence>
<dbReference type="Gene3D" id="3.40.50.720">
    <property type="entry name" value="NAD(P)-binding Rossmann-like Domain"/>
    <property type="match status" value="1"/>
</dbReference>
<dbReference type="Pfam" id="PF13561">
    <property type="entry name" value="adh_short_C2"/>
    <property type="match status" value="1"/>
</dbReference>
<protein>
    <recommendedName>
        <fullName evidence="3">3-oxoacyl-[acyl-carrier-protein] reductase</fullName>
    </recommendedName>
</protein>
<dbReference type="AlphaFoldDB" id="A0A0F9QML5"/>
<proteinExistence type="inferred from homology"/>
<dbReference type="InterPro" id="IPR002347">
    <property type="entry name" value="SDR_fam"/>
</dbReference>
<sequence length="263" mass="28366">MDLGIKNKVALVAASSRGLGKAIAFQLSREGAKVVICARNKERLGKTRDEIAAETGRVVRAFVADVKDKKQVSKMVEQTVKELGTIEILVSNAGGPPSGTADDFTLNDYQDALELNLLSTINLCYETIRFMKKQKWGRIINMVSVAAKQPIDSLILSNTARAGVLGFSKSLSNQIASYGITVNSICPGYTKTERVEELARSFEKSGRGTVKDFYKNIQKNVPMGRLGAPEEIAHAVAFLASEGAGYITGVALQVDGGYIKGLF</sequence>
<dbReference type="FunFam" id="3.40.50.720:FF:000084">
    <property type="entry name" value="Short-chain dehydrogenase reductase"/>
    <property type="match status" value="1"/>
</dbReference>
<dbReference type="CDD" id="cd05344">
    <property type="entry name" value="BKR_like_SDR_like"/>
    <property type="match status" value="1"/>
</dbReference>
<dbReference type="InterPro" id="IPR036291">
    <property type="entry name" value="NAD(P)-bd_dom_sf"/>
</dbReference>
<comment type="similarity">
    <text evidence="1">Belongs to the short-chain dehydrogenases/reductases (SDR) family.</text>
</comment>
<evidence type="ECO:0008006" key="3">
    <source>
        <dbReference type="Google" id="ProtNLM"/>
    </source>
</evidence>
<comment type="caution">
    <text evidence="2">The sequence shown here is derived from an EMBL/GenBank/DDBJ whole genome shotgun (WGS) entry which is preliminary data.</text>
</comment>
<dbReference type="PANTHER" id="PTHR42879:SF6">
    <property type="entry name" value="NADPH-DEPENDENT REDUCTASE BACG"/>
    <property type="match status" value="1"/>
</dbReference>
<dbReference type="PRINTS" id="PR00080">
    <property type="entry name" value="SDRFAMILY"/>
</dbReference>
<dbReference type="PRINTS" id="PR00081">
    <property type="entry name" value="GDHRDH"/>
</dbReference>